<keyword evidence="1" id="KW-1133">Transmembrane helix</keyword>
<protein>
    <submittedName>
        <fullName evidence="2">DUF2127 domain-containing protein</fullName>
    </submittedName>
</protein>
<proteinExistence type="predicted"/>
<name>A0ABS8P404_9PSEU</name>
<feature type="transmembrane region" description="Helical" evidence="1">
    <location>
        <begin position="161"/>
        <end position="178"/>
    </location>
</feature>
<dbReference type="InterPro" id="IPR021125">
    <property type="entry name" value="DUF2127"/>
</dbReference>
<comment type="caution">
    <text evidence="2">The sequence shown here is derived from an EMBL/GenBank/DDBJ whole genome shotgun (WGS) entry which is preliminary data.</text>
</comment>
<dbReference type="EMBL" id="JAJNDB010000001">
    <property type="protein sequence ID" value="MCD2191784.1"/>
    <property type="molecule type" value="Genomic_DNA"/>
</dbReference>
<feature type="transmembrane region" description="Helical" evidence="1">
    <location>
        <begin position="190"/>
        <end position="208"/>
    </location>
</feature>
<dbReference type="RefSeq" id="WP_230729345.1">
    <property type="nucleotide sequence ID" value="NZ_JAJNDB010000001.1"/>
</dbReference>
<dbReference type="Proteomes" id="UP001199469">
    <property type="component" value="Unassembled WGS sequence"/>
</dbReference>
<feature type="transmembrane region" description="Helical" evidence="1">
    <location>
        <begin position="96"/>
        <end position="124"/>
    </location>
</feature>
<reference evidence="2 3" key="1">
    <citation type="submission" date="2021-11" db="EMBL/GenBank/DDBJ databases">
        <title>Draft genome sequence of Actinomycetospora sp. SF1 isolated from the rhizosphere soil.</title>
        <authorList>
            <person name="Duangmal K."/>
            <person name="Chantavorakit T."/>
        </authorList>
    </citation>
    <scope>NUCLEOTIDE SEQUENCE [LARGE SCALE GENOMIC DNA]</scope>
    <source>
        <strain evidence="2 3">TBRC 5722</strain>
    </source>
</reference>
<accession>A0ABS8P404</accession>
<sequence>MSPPGTEPGRRRPRLRFELLGCAWHGHRMVGTDAAMITEADALVVRPAGEWARWYRCLRCDAWLLLPSPAAPTRATPPGREEIVLPTRGRPLKSRYVLRLIALTRAFNVLVLALVLGGAVAVLINQTALRDDLLANAAALQIVFGGQAIGQLESVLSGGAGPLWLVAAGLLMLVAVEAAEGIGLWRATRWGEYLTFVMTTLLLVPEVAELTSSASPGTIVGLVINLAVVAYLLVAKRLFGLRGGAAAIAAERDHDISWAALARHLPTDAG</sequence>
<keyword evidence="1" id="KW-0812">Transmembrane</keyword>
<gene>
    <name evidence="2" type="ORF">LQ327_00060</name>
</gene>
<feature type="transmembrane region" description="Helical" evidence="1">
    <location>
        <begin position="214"/>
        <end position="234"/>
    </location>
</feature>
<dbReference type="Pfam" id="PF09900">
    <property type="entry name" value="DUF2127"/>
    <property type="match status" value="1"/>
</dbReference>
<evidence type="ECO:0000313" key="3">
    <source>
        <dbReference type="Proteomes" id="UP001199469"/>
    </source>
</evidence>
<organism evidence="2 3">
    <name type="scientific">Actinomycetospora endophytica</name>
    <dbReference type="NCBI Taxonomy" id="2291215"/>
    <lineage>
        <taxon>Bacteria</taxon>
        <taxon>Bacillati</taxon>
        <taxon>Actinomycetota</taxon>
        <taxon>Actinomycetes</taxon>
        <taxon>Pseudonocardiales</taxon>
        <taxon>Pseudonocardiaceae</taxon>
        <taxon>Actinomycetospora</taxon>
    </lineage>
</organism>
<evidence type="ECO:0000313" key="2">
    <source>
        <dbReference type="EMBL" id="MCD2191784.1"/>
    </source>
</evidence>
<keyword evidence="1" id="KW-0472">Membrane</keyword>
<keyword evidence="3" id="KW-1185">Reference proteome</keyword>
<evidence type="ECO:0000256" key="1">
    <source>
        <dbReference type="SAM" id="Phobius"/>
    </source>
</evidence>